<evidence type="ECO:0000256" key="3">
    <source>
        <dbReference type="SAM" id="MobiDB-lite"/>
    </source>
</evidence>
<evidence type="ECO:0000313" key="6">
    <source>
        <dbReference type="Proteomes" id="UP001500016"/>
    </source>
</evidence>
<dbReference type="SUPFAM" id="SSF53756">
    <property type="entry name" value="UDP-Glycosyltransferase/glycogen phosphorylase"/>
    <property type="match status" value="1"/>
</dbReference>
<keyword evidence="6" id="KW-1185">Reference proteome</keyword>
<evidence type="ECO:0000313" key="5">
    <source>
        <dbReference type="EMBL" id="GAA2091471.1"/>
    </source>
</evidence>
<feature type="region of interest" description="Disordered" evidence="3">
    <location>
        <begin position="398"/>
        <end position="470"/>
    </location>
</feature>
<feature type="region of interest" description="Disordered" evidence="3">
    <location>
        <begin position="766"/>
        <end position="803"/>
    </location>
</feature>
<accession>A0ABN2WGS6</accession>
<protein>
    <recommendedName>
        <fullName evidence="1">D-inositol 3-phosphate glycosyltransferase</fullName>
    </recommendedName>
</protein>
<reference evidence="5 6" key="1">
    <citation type="journal article" date="2019" name="Int. J. Syst. Evol. Microbiol.">
        <title>The Global Catalogue of Microorganisms (GCM) 10K type strain sequencing project: providing services to taxonomists for standard genome sequencing and annotation.</title>
        <authorList>
            <consortium name="The Broad Institute Genomics Platform"/>
            <consortium name="The Broad Institute Genome Sequencing Center for Infectious Disease"/>
            <person name="Wu L."/>
            <person name="Ma J."/>
        </authorList>
    </citation>
    <scope>NUCLEOTIDE SEQUENCE [LARGE SCALE GENOMIC DNA]</scope>
    <source>
        <strain evidence="5 6">JCM 15478</strain>
    </source>
</reference>
<feature type="compositionally biased region" description="Low complexity" evidence="3">
    <location>
        <begin position="783"/>
        <end position="803"/>
    </location>
</feature>
<dbReference type="EMBL" id="BAAAPE010000013">
    <property type="protein sequence ID" value="GAA2091471.1"/>
    <property type="molecule type" value="Genomic_DNA"/>
</dbReference>
<feature type="compositionally biased region" description="Basic residues" evidence="3">
    <location>
        <begin position="453"/>
        <end position="468"/>
    </location>
</feature>
<keyword evidence="2" id="KW-0808">Transferase</keyword>
<name>A0ABN2WGS6_9ACTN</name>
<feature type="compositionally biased region" description="Low complexity" evidence="3">
    <location>
        <begin position="406"/>
        <end position="452"/>
    </location>
</feature>
<evidence type="ECO:0000256" key="1">
    <source>
        <dbReference type="ARBA" id="ARBA00021292"/>
    </source>
</evidence>
<gene>
    <name evidence="5" type="ORF">GCM10009801_57460</name>
</gene>
<dbReference type="InterPro" id="IPR001296">
    <property type="entry name" value="Glyco_trans_1"/>
</dbReference>
<comment type="caution">
    <text evidence="5">The sequence shown here is derived from an EMBL/GenBank/DDBJ whole genome shotgun (WGS) entry which is preliminary data.</text>
</comment>
<dbReference type="Proteomes" id="UP001500016">
    <property type="component" value="Unassembled WGS sequence"/>
</dbReference>
<dbReference type="Gene3D" id="3.40.50.2000">
    <property type="entry name" value="Glycogen Phosphorylase B"/>
    <property type="match status" value="2"/>
</dbReference>
<organism evidence="5 6">
    <name type="scientific">Streptomyces albiaxialis</name>
    <dbReference type="NCBI Taxonomy" id="329523"/>
    <lineage>
        <taxon>Bacteria</taxon>
        <taxon>Bacillati</taxon>
        <taxon>Actinomycetota</taxon>
        <taxon>Actinomycetes</taxon>
        <taxon>Kitasatosporales</taxon>
        <taxon>Streptomycetaceae</taxon>
        <taxon>Streptomyces</taxon>
    </lineage>
</organism>
<sequence>MKIVFLLDNAYGIGGTIRSTVNLSRALAERHEVEVVSLRRGAEHPALPFDPRIRLTPLIDLRRSSPGYDGDDPLHHRLSERFTEGTDHFARGISTRLCDVRMEEFLRDTDADVVIGTRPKINDYLAAYGSDRYIRIGQEHLTQAMHRAHIRTHQNAAIPSLDAFVTVSYADAVDYRNALPEALETGTRIVCVPNAVPPAQVEPSDGEAKLIVAAGRLIKVKRYDRLIRAFALVSEQHSDWKLRLYGRGRQHDALRALINKLGLYDRVSLMGPRSPLDAEWAKGAIAAVSSDAESFGMTLVEAMHCGVPVVSTDAPYGPGEIIANGRDGLLSPLGDDEEISVRAFADALLQLIEDPALRHRMADAALDKAARYAPDRIAAEYEALIDGIRAERPERVTVETAARQVPTAPSTTAPATPDTPATQTAPAAPAAARSGSEAPVRPARPAATAGPRTVRRRPAAARTRRPLTPRRVAATVLRPVLRLVREPGSPLPLAEAHVRVEEDGSLSVRLPADGVPPQGGSLLLRPRHSPGVSPVRVPLPPREQAVDGWLEARLGHGTHALAEARWDTYVERASDRRRRRLRAGTVETARLLTLDPPLPRDTEGRLNPWVPYATTDGYLAVRAWRRAGHAEVTAVSLDSRAFTVRAALHGDAAGAPEEASLIGVSRTDPAHNFSLPAHTPPGPDGTLTFALPYDLPAALGSRDEDPVWDLWVQPGPDGQHVRMARLLGDLADRKKTDVSPVARLGDSETGVRLHFTLDNGLAVGLQPLPGEPSEHAVPAPEQAAPHRPTTTAPDTTGSTLEAA</sequence>
<dbReference type="CDD" id="cd03820">
    <property type="entry name" value="GT4_AmsD-like"/>
    <property type="match status" value="1"/>
</dbReference>
<proteinExistence type="predicted"/>
<evidence type="ECO:0000259" key="4">
    <source>
        <dbReference type="Pfam" id="PF00534"/>
    </source>
</evidence>
<dbReference type="PANTHER" id="PTHR12526:SF627">
    <property type="entry name" value="D-RHAMNOSYLTRANSFERASE WBPZ"/>
    <property type="match status" value="1"/>
</dbReference>
<dbReference type="RefSeq" id="WP_344532195.1">
    <property type="nucleotide sequence ID" value="NZ_BAAAPE010000013.1"/>
</dbReference>
<evidence type="ECO:0000256" key="2">
    <source>
        <dbReference type="ARBA" id="ARBA00022679"/>
    </source>
</evidence>
<feature type="domain" description="Glycosyl transferase family 1" evidence="4">
    <location>
        <begin position="202"/>
        <end position="365"/>
    </location>
</feature>
<dbReference type="Pfam" id="PF00534">
    <property type="entry name" value="Glycos_transf_1"/>
    <property type="match status" value="1"/>
</dbReference>
<dbReference type="PANTHER" id="PTHR12526">
    <property type="entry name" value="GLYCOSYLTRANSFERASE"/>
    <property type="match status" value="1"/>
</dbReference>